<dbReference type="SUPFAM" id="SSF51735">
    <property type="entry name" value="NAD(P)-binding Rossmann-fold domains"/>
    <property type="match status" value="1"/>
</dbReference>
<dbReference type="InterPro" id="IPR013445">
    <property type="entry name" value="CDP_4_6_deHydtase"/>
</dbReference>
<dbReference type="Proteomes" id="UP000030652">
    <property type="component" value="Unassembled WGS sequence"/>
</dbReference>
<dbReference type="PANTHER" id="PTHR43000">
    <property type="entry name" value="DTDP-D-GLUCOSE 4,6-DEHYDRATASE-RELATED"/>
    <property type="match status" value="1"/>
</dbReference>
<protein>
    <submittedName>
        <fullName evidence="2">CDP-glucose 4,6-dehydratase</fullName>
        <ecNumber evidence="2">4.2.1.45</ecNumber>
    </submittedName>
</protein>
<dbReference type="InterPro" id="IPR036291">
    <property type="entry name" value="NAD(P)-bd_dom_sf"/>
</dbReference>
<comment type="caution">
    <text evidence="2">The sequence shown here is derived from an EMBL/GenBank/DDBJ whole genome shotgun (WGS) entry which is preliminary data.</text>
</comment>
<dbReference type="PATRIC" id="fig|237368.3.peg.153"/>
<evidence type="ECO:0000313" key="2">
    <source>
        <dbReference type="EMBL" id="KHE94088.1"/>
    </source>
</evidence>
<keyword evidence="2" id="KW-0456">Lyase</keyword>
<dbReference type="GO" id="GO:0047733">
    <property type="term" value="F:CDP-glucose 4,6-dehydratase activity"/>
    <property type="evidence" value="ECO:0007669"/>
    <property type="project" value="UniProtKB-EC"/>
</dbReference>
<gene>
    <name evidence="2" type="primary">rfbG</name>
    <name evidence="2" type="ORF">SCABRO_00140</name>
</gene>
<dbReference type="NCBIfam" id="TIGR02622">
    <property type="entry name" value="CDP_4_6_dhtase"/>
    <property type="match status" value="1"/>
</dbReference>
<dbReference type="EMBL" id="JRYO01000016">
    <property type="protein sequence ID" value="KHE94088.1"/>
    <property type="molecule type" value="Genomic_DNA"/>
</dbReference>
<dbReference type="Gene3D" id="3.90.25.10">
    <property type="entry name" value="UDP-galactose 4-epimerase, domain 1"/>
    <property type="match status" value="1"/>
</dbReference>
<dbReference type="Gene3D" id="3.40.50.720">
    <property type="entry name" value="NAD(P)-binding Rossmann-like Domain"/>
    <property type="match status" value="1"/>
</dbReference>
<dbReference type="eggNOG" id="COG0451">
    <property type="taxonomic scope" value="Bacteria"/>
</dbReference>
<dbReference type="Pfam" id="PF16363">
    <property type="entry name" value="GDP_Man_Dehyd"/>
    <property type="match status" value="1"/>
</dbReference>
<name>A0A0B0ESH0_9BACT</name>
<feature type="domain" description="NAD(P)-binding" evidence="1">
    <location>
        <begin position="26"/>
        <end position="339"/>
    </location>
</feature>
<evidence type="ECO:0000259" key="1">
    <source>
        <dbReference type="Pfam" id="PF16363"/>
    </source>
</evidence>
<sequence length="379" mass="42928">MISSDNQSSDPLTHSFKNIYSGKRVLITGHTGFKGSWLSTWLLNLGANVIGYSLNIPTNPSNFNVLNLVNKLEHITGDVKDLNHLEQVFDECSPDIVFHLAAQAITRLSYDMPQDTFNTNLVGTVNILECIRRSKTVKAAVIITSDKCYQNVEWIWGYRENDRLGGDDPYSASKACVEIASNSYIKSFFSEDGSPKISTARAGNVIGGGDWAVDRIVPDCVRAFFKGKRLEIRNPLATRPWQHVLEPLSGYLWLGANFLLRNERVSGESFNFGPLSDVNRTVEELLCEFTKTLKNGKWCISKEGDKEKKESVLLHLNCEKALSYLNWHAVLSFEETVKITSEWYKNYYDSTDKDMYDFTTKQIDGYKCLAQKRGLIWAK</sequence>
<accession>A0A0B0ESH0</accession>
<reference evidence="2 3" key="1">
    <citation type="submission" date="2014-10" db="EMBL/GenBank/DDBJ databases">
        <title>Draft genome of anammox bacterium scalindua brodae, obtained using differential coverage binning of sequence data from two enrichment reactors.</title>
        <authorList>
            <person name="Speth D.R."/>
            <person name="Russ L."/>
            <person name="Kartal B."/>
            <person name="Op den Camp H.J."/>
            <person name="Dutilh B.E."/>
            <person name="Jetten M.S."/>
        </authorList>
    </citation>
    <scope>NUCLEOTIDE SEQUENCE [LARGE SCALE GENOMIC DNA]</scope>
    <source>
        <strain evidence="2">RU1</strain>
    </source>
</reference>
<evidence type="ECO:0000313" key="3">
    <source>
        <dbReference type="Proteomes" id="UP000030652"/>
    </source>
</evidence>
<dbReference type="InterPro" id="IPR016040">
    <property type="entry name" value="NAD(P)-bd_dom"/>
</dbReference>
<dbReference type="EC" id="4.2.1.45" evidence="2"/>
<dbReference type="AlphaFoldDB" id="A0A0B0ESH0"/>
<proteinExistence type="predicted"/>
<organism evidence="2 3">
    <name type="scientific">Candidatus Scalindua brodae</name>
    <dbReference type="NCBI Taxonomy" id="237368"/>
    <lineage>
        <taxon>Bacteria</taxon>
        <taxon>Pseudomonadati</taxon>
        <taxon>Planctomycetota</taxon>
        <taxon>Candidatus Brocadiia</taxon>
        <taxon>Candidatus Brocadiales</taxon>
        <taxon>Candidatus Scalinduaceae</taxon>
        <taxon>Candidatus Scalindua</taxon>
    </lineage>
</organism>